<sequence length="205" mass="23091">MDHCLIADPLPSRTPQLDLIDPDYRVLIQLETASLRIKKDQDAAPLMTSILDKFLGGGWQTEYTPQQAFDGLMWFYRCGRPAPSDTSSGPRPPLAFDYIIDGPLIAAAFQSAYGLDLTDPCTTIHWWRFQALLQGLPDECRFCRVIGWRTADLTGLKGKQLAFYSDMKRKFALPADLGGEKQVYATKADWDAAFIERLKRQAGKK</sequence>
<organism evidence="1 2">
    <name type="scientific">Candidatus Gemmiger excrementigallinarum</name>
    <dbReference type="NCBI Taxonomy" id="2838609"/>
    <lineage>
        <taxon>Bacteria</taxon>
        <taxon>Bacillati</taxon>
        <taxon>Bacillota</taxon>
        <taxon>Clostridia</taxon>
        <taxon>Eubacteriales</taxon>
        <taxon>Gemmiger</taxon>
    </lineage>
</organism>
<evidence type="ECO:0000313" key="2">
    <source>
        <dbReference type="Proteomes" id="UP000824048"/>
    </source>
</evidence>
<dbReference type="InterPro" id="IPR009660">
    <property type="entry name" value="Phage_A500_Gp15"/>
</dbReference>
<evidence type="ECO:0000313" key="1">
    <source>
        <dbReference type="EMBL" id="HIZ41392.1"/>
    </source>
</evidence>
<dbReference type="Proteomes" id="UP000824048">
    <property type="component" value="Unassembled WGS sequence"/>
</dbReference>
<protein>
    <submittedName>
        <fullName evidence="1">Bacteriophage Gp15 family protein</fullName>
    </submittedName>
</protein>
<accession>A0A9D2J9R8</accession>
<reference evidence="1" key="1">
    <citation type="journal article" date="2021" name="PeerJ">
        <title>Extensive microbial diversity within the chicken gut microbiome revealed by metagenomics and culture.</title>
        <authorList>
            <person name="Gilroy R."/>
            <person name="Ravi A."/>
            <person name="Getino M."/>
            <person name="Pursley I."/>
            <person name="Horton D.L."/>
            <person name="Alikhan N.F."/>
            <person name="Baker D."/>
            <person name="Gharbi K."/>
            <person name="Hall N."/>
            <person name="Watson M."/>
            <person name="Adriaenssens E.M."/>
            <person name="Foster-Nyarko E."/>
            <person name="Jarju S."/>
            <person name="Secka A."/>
            <person name="Antonio M."/>
            <person name="Oren A."/>
            <person name="Chaudhuri R.R."/>
            <person name="La Ragione R."/>
            <person name="Hildebrand F."/>
            <person name="Pallen M.J."/>
        </authorList>
    </citation>
    <scope>NUCLEOTIDE SEQUENCE</scope>
    <source>
        <strain evidence="1">ChiSxjej1B13-11774</strain>
    </source>
</reference>
<name>A0A9D2J9R8_9FIRM</name>
<proteinExistence type="predicted"/>
<dbReference type="AlphaFoldDB" id="A0A9D2J9R8"/>
<gene>
    <name evidence="1" type="ORF">H9811_02400</name>
</gene>
<reference evidence="1" key="2">
    <citation type="submission" date="2021-04" db="EMBL/GenBank/DDBJ databases">
        <authorList>
            <person name="Gilroy R."/>
        </authorList>
    </citation>
    <scope>NUCLEOTIDE SEQUENCE</scope>
    <source>
        <strain evidence="1">ChiSxjej1B13-11774</strain>
    </source>
</reference>
<dbReference type="EMBL" id="DXBP01000018">
    <property type="protein sequence ID" value="HIZ41392.1"/>
    <property type="molecule type" value="Genomic_DNA"/>
</dbReference>
<comment type="caution">
    <text evidence="1">The sequence shown here is derived from an EMBL/GenBank/DDBJ whole genome shotgun (WGS) entry which is preliminary data.</text>
</comment>
<dbReference type="Pfam" id="PF06854">
    <property type="entry name" value="Phage_Gp15"/>
    <property type="match status" value="1"/>
</dbReference>